<feature type="transmembrane region" description="Helical" evidence="2">
    <location>
        <begin position="20"/>
        <end position="47"/>
    </location>
</feature>
<feature type="region of interest" description="Disordered" evidence="1">
    <location>
        <begin position="71"/>
        <end position="93"/>
    </location>
</feature>
<keyword evidence="2" id="KW-1133">Transmembrane helix</keyword>
<evidence type="ECO:0000256" key="2">
    <source>
        <dbReference type="SAM" id="Phobius"/>
    </source>
</evidence>
<evidence type="ECO:0000313" key="4">
    <source>
        <dbReference type="EMBL" id="RMZ05147.1"/>
    </source>
</evidence>
<reference evidence="5 6" key="1">
    <citation type="journal article" date="2018" name="BMC Genomics">
        <title>Genomic evidence for intraspecific hybridization in a clonal and extremely halotolerant yeast.</title>
        <authorList>
            <person name="Gostincar C."/>
            <person name="Stajich J.E."/>
            <person name="Zupancic J."/>
            <person name="Zalar P."/>
            <person name="Gunde-Cimerman N."/>
        </authorList>
    </citation>
    <scope>NUCLEOTIDE SEQUENCE [LARGE SCALE GENOMIC DNA]</scope>
    <source>
        <strain evidence="3 5">EXF-10513</strain>
        <strain evidence="4 6">EXF-171</strain>
    </source>
</reference>
<feature type="compositionally biased region" description="Low complexity" evidence="1">
    <location>
        <begin position="188"/>
        <end position="197"/>
    </location>
</feature>
<name>A0A3M7GWP1_HORWE</name>
<evidence type="ECO:0000313" key="3">
    <source>
        <dbReference type="EMBL" id="RMY61326.1"/>
    </source>
</evidence>
<feature type="compositionally biased region" description="Low complexity" evidence="1">
    <location>
        <begin position="162"/>
        <end position="171"/>
    </location>
</feature>
<protein>
    <submittedName>
        <fullName evidence="4">Uncharacterized protein</fullName>
    </submittedName>
</protein>
<keyword evidence="2" id="KW-0472">Membrane</keyword>
<feature type="compositionally biased region" description="Low complexity" evidence="1">
    <location>
        <begin position="72"/>
        <end position="81"/>
    </location>
</feature>
<dbReference type="EMBL" id="QWIO01002144">
    <property type="protein sequence ID" value="RMY61326.1"/>
    <property type="molecule type" value="Genomic_DNA"/>
</dbReference>
<feature type="region of interest" description="Disordered" evidence="1">
    <location>
        <begin position="155"/>
        <end position="249"/>
    </location>
</feature>
<comment type="caution">
    <text evidence="4">The sequence shown here is derived from an EMBL/GenBank/DDBJ whole genome shotgun (WGS) entry which is preliminary data.</text>
</comment>
<evidence type="ECO:0000313" key="5">
    <source>
        <dbReference type="Proteomes" id="UP000269539"/>
    </source>
</evidence>
<sequence length="249" mass="26986">MAMQTTRGEELAAWTTTALLVPGLIFFSLPLAILAFATTCLAFWLLFFRLAAVYAEMFTALARAWILPSPTPASTPSSQTPVGQPSPRPRRSSRSAIAALEFTGRSNFRSQSSATLAIDTSSLRDYEGVGGWRLEGDEEEEALWMSLNSRLELPSSGRRRSFASSRPPSGRTSPELVRTPMARRSSTKSRSGSGRNSPEGYFSMPLVSSPTVERGSKVPFDTIHKRSARSSSTSPGSASSVKLTRLDVS</sequence>
<accession>A0A3M7GWP1</accession>
<feature type="compositionally biased region" description="Low complexity" evidence="1">
    <location>
        <begin position="229"/>
        <end position="240"/>
    </location>
</feature>
<dbReference type="EMBL" id="QWIQ01000129">
    <property type="protein sequence ID" value="RMZ05147.1"/>
    <property type="molecule type" value="Genomic_DNA"/>
</dbReference>
<keyword evidence="2" id="KW-0812">Transmembrane</keyword>
<dbReference type="AlphaFoldDB" id="A0A3M7GWP1"/>
<proteinExistence type="predicted"/>
<evidence type="ECO:0000256" key="1">
    <source>
        <dbReference type="SAM" id="MobiDB-lite"/>
    </source>
</evidence>
<organism evidence="4 6">
    <name type="scientific">Hortaea werneckii</name>
    <name type="common">Black yeast</name>
    <name type="synonym">Cladosporium werneckii</name>
    <dbReference type="NCBI Taxonomy" id="91943"/>
    <lineage>
        <taxon>Eukaryota</taxon>
        <taxon>Fungi</taxon>
        <taxon>Dikarya</taxon>
        <taxon>Ascomycota</taxon>
        <taxon>Pezizomycotina</taxon>
        <taxon>Dothideomycetes</taxon>
        <taxon>Dothideomycetidae</taxon>
        <taxon>Mycosphaerellales</taxon>
        <taxon>Teratosphaeriaceae</taxon>
        <taxon>Hortaea</taxon>
    </lineage>
</organism>
<gene>
    <name evidence="4" type="ORF">D0862_05063</name>
    <name evidence="3" type="ORF">D0864_12951</name>
</gene>
<dbReference type="Proteomes" id="UP000269539">
    <property type="component" value="Unassembled WGS sequence"/>
</dbReference>
<dbReference type="Proteomes" id="UP000281468">
    <property type="component" value="Unassembled WGS sequence"/>
</dbReference>
<evidence type="ECO:0000313" key="6">
    <source>
        <dbReference type="Proteomes" id="UP000281468"/>
    </source>
</evidence>